<dbReference type="InterPro" id="IPR016064">
    <property type="entry name" value="NAD/diacylglycerol_kinase_sf"/>
</dbReference>
<dbReference type="AlphaFoldDB" id="A0A4Z2CXG9"/>
<gene>
    <name evidence="2" type="ORF">EWB00_006809</name>
</gene>
<dbReference type="Proteomes" id="UP000311919">
    <property type="component" value="Unassembled WGS sequence"/>
</dbReference>
<dbReference type="Pfam" id="PF19280">
    <property type="entry name" value="CERK_C"/>
    <property type="match status" value="1"/>
</dbReference>
<dbReference type="InterPro" id="IPR001206">
    <property type="entry name" value="Diacylglycerol_kinase_cat_dom"/>
</dbReference>
<dbReference type="EMBL" id="SKCS01000403">
    <property type="protein sequence ID" value="TNN08844.1"/>
    <property type="molecule type" value="Genomic_DNA"/>
</dbReference>
<dbReference type="Pfam" id="PF00781">
    <property type="entry name" value="DAGK_cat"/>
    <property type="match status" value="1"/>
</dbReference>
<name>A0A4Z2CXG9_SCHJA</name>
<dbReference type="InterPro" id="IPR017438">
    <property type="entry name" value="ATP-NAD_kinase_N"/>
</dbReference>
<dbReference type="STRING" id="6182.A0A4Z2CXG9"/>
<evidence type="ECO:0000313" key="3">
    <source>
        <dbReference type="Proteomes" id="UP000311919"/>
    </source>
</evidence>
<dbReference type="InterPro" id="IPR045363">
    <property type="entry name" value="CERK_C"/>
</dbReference>
<dbReference type="OrthoDB" id="530923at2759"/>
<dbReference type="GO" id="GO:0016020">
    <property type="term" value="C:membrane"/>
    <property type="evidence" value="ECO:0007669"/>
    <property type="project" value="GOC"/>
</dbReference>
<evidence type="ECO:0000259" key="1">
    <source>
        <dbReference type="PROSITE" id="PS50146"/>
    </source>
</evidence>
<keyword evidence="3" id="KW-1185">Reference proteome</keyword>
<dbReference type="Gene3D" id="2.60.200.40">
    <property type="match status" value="1"/>
</dbReference>
<keyword evidence="2" id="KW-0808">Transferase</keyword>
<proteinExistence type="predicted"/>
<evidence type="ECO:0000313" key="2">
    <source>
        <dbReference type="EMBL" id="TNN08844.1"/>
    </source>
</evidence>
<keyword evidence="2" id="KW-0418">Kinase</keyword>
<dbReference type="PANTHER" id="PTHR12358">
    <property type="entry name" value="SPHINGOSINE KINASE"/>
    <property type="match status" value="1"/>
</dbReference>
<organism evidence="2 3">
    <name type="scientific">Schistosoma japonicum</name>
    <name type="common">Blood fluke</name>
    <dbReference type="NCBI Taxonomy" id="6182"/>
    <lineage>
        <taxon>Eukaryota</taxon>
        <taxon>Metazoa</taxon>
        <taxon>Spiralia</taxon>
        <taxon>Lophotrochozoa</taxon>
        <taxon>Platyhelminthes</taxon>
        <taxon>Trematoda</taxon>
        <taxon>Digenea</taxon>
        <taxon>Strigeidida</taxon>
        <taxon>Schistosomatoidea</taxon>
        <taxon>Schistosomatidae</taxon>
        <taxon>Schistosoma</taxon>
    </lineage>
</organism>
<dbReference type="PANTHER" id="PTHR12358:SF111">
    <property type="entry name" value="CERAMIDE KINASE, ISOFORM A"/>
    <property type="match status" value="1"/>
</dbReference>
<dbReference type="GO" id="GO:0001729">
    <property type="term" value="F:ceramide kinase activity"/>
    <property type="evidence" value="ECO:0007669"/>
    <property type="project" value="TreeGrafter"/>
</dbReference>
<comment type="caution">
    <text evidence="2">The sequence shown here is derived from an EMBL/GenBank/DDBJ whole genome shotgun (WGS) entry which is preliminary data.</text>
</comment>
<feature type="domain" description="DAGKc" evidence="1">
    <location>
        <begin position="131"/>
        <end position="284"/>
    </location>
</feature>
<protein>
    <submittedName>
        <fullName evidence="2">Ceramide kinase isoform 1</fullName>
    </submittedName>
</protein>
<dbReference type="PROSITE" id="PS50146">
    <property type="entry name" value="DAGK"/>
    <property type="match status" value="1"/>
</dbReference>
<dbReference type="GO" id="GO:0006672">
    <property type="term" value="P:ceramide metabolic process"/>
    <property type="evidence" value="ECO:0007669"/>
    <property type="project" value="TreeGrafter"/>
</dbReference>
<dbReference type="Gene3D" id="3.40.50.10330">
    <property type="entry name" value="Probable inorganic polyphosphate/atp-NAD kinase, domain 1"/>
    <property type="match status" value="1"/>
</dbReference>
<sequence length="725" mass="80851">MNVTVGSVHRLRDNSFLPCIVSVTRDEILWRIEDESNVRAVVKQISFKNIIGTTSLSDICGVKWLTNLCKLLQINGDGHFKHSCGFIIWSFTRAKKHNWGVCCSTFYCGCDQNVSVWLDFLNSSILKTNPLRPRNLLVFVNPFSGIRKSHQIYTRQVAPLFCLAGIQTNVIVTTFRGHVIDYLMENSLDSYDGVICVGGDGFLAEAVQGLLLRERSKSNLPLFSGHKPGGIELKSTIRLGVIPTGSTDTASYSVHGTNDVITAALHIISGDDMSLDVVSVHADNDGAFIRYVITMLGYGFHADLLLNDDKRRWMGPQRYNYSGFMTLLQHASYYGEISYLPCLNQNNKSSNGTVCYRGCSVCASNLHPHHHQTIDYFPDDYPTNKLNVCHNETDFHVSATSSSLPLRGSSNLSSIPCSLNSNCSSIQGVSNSQTLVISSSSLDSDLGLSISSNIDNRKVHVSHVLDKSLSEQSLDAKSCDITSSKQKRFSDTTLNVSQLLTCSLRNTTNGWHTIRGTFLAVNAFVQSCRCARAVCGPAPWAHLSDGCLDLVLVHKCSKVQFIRFLMRIASNRRMTPEENPFNLPFIDVMKVCAFRFVARGDSKLHLNHSRQHSCCKHISLQITPNVNGNDNPVIEQLSMVNTSHPLRHISVNLKKTTIWCSDGELIQRSSIICFVHRKLLRFFGRGPEHQNYNSDDDSMNSTSTEEKQESYRLLFQSLLDKNDSI</sequence>
<accession>A0A4Z2CXG9</accession>
<dbReference type="SMART" id="SM00046">
    <property type="entry name" value="DAGKc"/>
    <property type="match status" value="1"/>
</dbReference>
<reference evidence="2 3" key="1">
    <citation type="submission" date="2019-03" db="EMBL/GenBank/DDBJ databases">
        <title>An improved genome assembly of the fluke Schistosoma japonicum.</title>
        <authorList>
            <person name="Hu W."/>
            <person name="Luo F."/>
            <person name="Yin M."/>
            <person name="Mo X."/>
            <person name="Sun C."/>
            <person name="Wu Q."/>
            <person name="Zhu B."/>
            <person name="Xiang M."/>
            <person name="Wang J."/>
            <person name="Wang Y."/>
            <person name="Zhang T."/>
            <person name="Xu B."/>
            <person name="Zheng H."/>
            <person name="Feng Z."/>
        </authorList>
    </citation>
    <scope>NUCLEOTIDE SEQUENCE [LARGE SCALE GENOMIC DNA]</scope>
    <source>
        <strain evidence="2">HuSjv2</strain>
        <tissue evidence="2">Worms</tissue>
    </source>
</reference>
<dbReference type="InterPro" id="IPR050187">
    <property type="entry name" value="Lipid_Phosphate_FormReg"/>
</dbReference>
<dbReference type="SUPFAM" id="SSF111331">
    <property type="entry name" value="NAD kinase/diacylglycerol kinase-like"/>
    <property type="match status" value="1"/>
</dbReference>